<dbReference type="RefSeq" id="WP_154788541.1">
    <property type="nucleotide sequence ID" value="NZ_WMBB01000006.1"/>
</dbReference>
<gene>
    <name evidence="1" type="ORF">GLP40_15395</name>
</gene>
<evidence type="ECO:0000313" key="1">
    <source>
        <dbReference type="EMBL" id="MTE14143.1"/>
    </source>
</evidence>
<comment type="caution">
    <text evidence="1">The sequence shown here is derived from an EMBL/GenBank/DDBJ whole genome shotgun (WGS) entry which is preliminary data.</text>
</comment>
<proteinExistence type="predicted"/>
<evidence type="ECO:0000313" key="2">
    <source>
        <dbReference type="Proteomes" id="UP000432464"/>
    </source>
</evidence>
<dbReference type="EMBL" id="WMBB01000006">
    <property type="protein sequence ID" value="MTE14143.1"/>
    <property type="molecule type" value="Genomic_DNA"/>
</dbReference>
<protein>
    <submittedName>
        <fullName evidence="1">Uncharacterized protein</fullName>
    </submittedName>
</protein>
<accession>A0A6I3KTM4</accession>
<dbReference type="AlphaFoldDB" id="A0A6I3KTM4"/>
<reference evidence="1 2" key="1">
    <citation type="submission" date="2019-11" db="EMBL/GenBank/DDBJ databases">
        <title>Nocardia sp. nov. CT2-14 isolated from soil.</title>
        <authorList>
            <person name="Kanchanasin P."/>
            <person name="Tanasupawat S."/>
            <person name="Yuki M."/>
            <person name="Kudo T."/>
        </authorList>
    </citation>
    <scope>NUCLEOTIDE SEQUENCE [LARGE SCALE GENOMIC DNA]</scope>
    <source>
        <strain evidence="1 2">CT2-14</strain>
    </source>
</reference>
<organism evidence="1 2">
    <name type="scientific">Nocardia aurantiaca</name>
    <dbReference type="NCBI Taxonomy" id="2675850"/>
    <lineage>
        <taxon>Bacteria</taxon>
        <taxon>Bacillati</taxon>
        <taxon>Actinomycetota</taxon>
        <taxon>Actinomycetes</taxon>
        <taxon>Mycobacteriales</taxon>
        <taxon>Nocardiaceae</taxon>
        <taxon>Nocardia</taxon>
    </lineage>
</organism>
<name>A0A6I3KTM4_9NOCA</name>
<keyword evidence="2" id="KW-1185">Reference proteome</keyword>
<dbReference type="Proteomes" id="UP000432464">
    <property type="component" value="Unassembled WGS sequence"/>
</dbReference>
<sequence length="73" mass="7923">MLVNDTLWPPIQLITLATGIPGTAGSVNNYNSHSALKALNESGFDTFERVEYAGSGSVVVRESRKRTTVNQNQ</sequence>